<keyword evidence="2" id="KW-0560">Oxidoreductase</keyword>
<dbReference type="PRINTS" id="PR00081">
    <property type="entry name" value="GDHRDH"/>
</dbReference>
<dbReference type="EMBL" id="JAFVMF010000021">
    <property type="protein sequence ID" value="MBO1361347.1"/>
    <property type="molecule type" value="Genomic_DNA"/>
</dbReference>
<dbReference type="InterPro" id="IPR002347">
    <property type="entry name" value="SDR_fam"/>
</dbReference>
<evidence type="ECO:0000256" key="1">
    <source>
        <dbReference type="ARBA" id="ARBA00006484"/>
    </source>
</evidence>
<dbReference type="PROSITE" id="PS00061">
    <property type="entry name" value="ADH_SHORT"/>
    <property type="match status" value="1"/>
</dbReference>
<keyword evidence="3" id="KW-0812">Transmembrane</keyword>
<dbReference type="PANTHER" id="PTHR44196:SF1">
    <property type="entry name" value="DEHYDROGENASE_REDUCTASE SDR FAMILY MEMBER 7B"/>
    <property type="match status" value="1"/>
</dbReference>
<sequence>MRRIVRTLARAGFYTHRPSFRAILITGASSGIGAALARFYAAPHRTLMLWGRDEARLGEVAEACRAGGATVLTRSVDLADGVAALDAFREDDAATPFDLVALSAGLGDMKRASDQVERAESVFKLGVVNYATPAALTMAAAERMKERGGGSIGLIGSAGAFHDVPFAAGYGGSKAGLARFASSARIALAPFGVQITLIAPGFVDTAMSRKLVGPRPFLVSADDAARRIAKALAVGRAELVFPWPFRLLRRIDQITPRPIGDALMRRLKADQKA</sequence>
<dbReference type="Gene3D" id="3.40.50.720">
    <property type="entry name" value="NAD(P)-binding Rossmann-like Domain"/>
    <property type="match status" value="1"/>
</dbReference>
<feature type="transmembrane region" description="Helical" evidence="3">
    <location>
        <begin position="20"/>
        <end position="41"/>
    </location>
</feature>
<evidence type="ECO:0000313" key="5">
    <source>
        <dbReference type="Proteomes" id="UP000664771"/>
    </source>
</evidence>
<protein>
    <submittedName>
        <fullName evidence="4">SDR family NAD(P)-dependent oxidoreductase</fullName>
    </submittedName>
</protein>
<accession>A0ABS3LZM4</accession>
<keyword evidence="3" id="KW-1133">Transmembrane helix</keyword>
<proteinExistence type="inferred from homology"/>
<keyword evidence="5" id="KW-1185">Reference proteome</keyword>
<dbReference type="InterPro" id="IPR020904">
    <property type="entry name" value="Sc_DH/Rdtase_CS"/>
</dbReference>
<dbReference type="SUPFAM" id="SSF51735">
    <property type="entry name" value="NAD(P)-binding Rossmann-fold domains"/>
    <property type="match status" value="1"/>
</dbReference>
<evidence type="ECO:0000313" key="4">
    <source>
        <dbReference type="EMBL" id="MBO1361347.1"/>
    </source>
</evidence>
<dbReference type="RefSeq" id="WP_207882996.1">
    <property type="nucleotide sequence ID" value="NZ_JAFVMF010000021.1"/>
</dbReference>
<comment type="caution">
    <text evidence="4">The sequence shown here is derived from an EMBL/GenBank/DDBJ whole genome shotgun (WGS) entry which is preliminary data.</text>
</comment>
<keyword evidence="3" id="KW-0472">Membrane</keyword>
<gene>
    <name evidence="4" type="ORF">J2D73_16285</name>
</gene>
<dbReference type="Proteomes" id="UP000664771">
    <property type="component" value="Unassembled WGS sequence"/>
</dbReference>
<reference evidence="4 5" key="1">
    <citation type="submission" date="2021-03" db="EMBL/GenBank/DDBJ databases">
        <title>The complete genome sequence of Acetobacter sacchari TBRC 11175.</title>
        <authorList>
            <person name="Charoenyingcharoen P."/>
            <person name="Yukphan P."/>
        </authorList>
    </citation>
    <scope>NUCLEOTIDE SEQUENCE [LARGE SCALE GENOMIC DNA]</scope>
    <source>
        <strain evidence="4 5">TBRC 11175</strain>
    </source>
</reference>
<organism evidence="4 5">
    <name type="scientific">Acetobacter sacchari</name>
    <dbReference type="NCBI Taxonomy" id="2661687"/>
    <lineage>
        <taxon>Bacteria</taxon>
        <taxon>Pseudomonadati</taxon>
        <taxon>Pseudomonadota</taxon>
        <taxon>Alphaproteobacteria</taxon>
        <taxon>Acetobacterales</taxon>
        <taxon>Acetobacteraceae</taxon>
        <taxon>Acetobacter</taxon>
    </lineage>
</organism>
<evidence type="ECO:0000256" key="3">
    <source>
        <dbReference type="SAM" id="Phobius"/>
    </source>
</evidence>
<dbReference type="PANTHER" id="PTHR44196">
    <property type="entry name" value="DEHYDROGENASE/REDUCTASE SDR FAMILY MEMBER 7B"/>
    <property type="match status" value="1"/>
</dbReference>
<comment type="similarity">
    <text evidence="1">Belongs to the short-chain dehydrogenases/reductases (SDR) family.</text>
</comment>
<name>A0ABS3LZM4_9PROT</name>
<evidence type="ECO:0000256" key="2">
    <source>
        <dbReference type="ARBA" id="ARBA00023002"/>
    </source>
</evidence>
<dbReference type="InterPro" id="IPR036291">
    <property type="entry name" value="NAD(P)-bd_dom_sf"/>
</dbReference>
<dbReference type="Pfam" id="PF00106">
    <property type="entry name" value="adh_short"/>
    <property type="match status" value="1"/>
</dbReference>